<dbReference type="AlphaFoldDB" id="A0A1L7XE35"/>
<feature type="transmembrane region" description="Helical" evidence="6">
    <location>
        <begin position="177"/>
        <end position="202"/>
    </location>
</feature>
<protein>
    <recommendedName>
        <fullName evidence="9">Major facilitator superfamily (MFS) profile domain-containing protein</fullName>
    </recommendedName>
</protein>
<feature type="transmembrane region" description="Helical" evidence="6">
    <location>
        <begin position="483"/>
        <end position="504"/>
    </location>
</feature>
<dbReference type="GO" id="GO:0022857">
    <property type="term" value="F:transmembrane transporter activity"/>
    <property type="evidence" value="ECO:0007669"/>
    <property type="project" value="TreeGrafter"/>
</dbReference>
<name>A0A1L7XE35_9HELO</name>
<feature type="transmembrane region" description="Helical" evidence="6">
    <location>
        <begin position="449"/>
        <end position="471"/>
    </location>
</feature>
<comment type="subcellular location">
    <subcellularLocation>
        <location evidence="1">Membrane</location>
        <topology evidence="1">Multi-pass membrane protein</topology>
    </subcellularLocation>
</comment>
<dbReference type="PANTHER" id="PTHR23507:SF1">
    <property type="entry name" value="FI18259P1-RELATED"/>
    <property type="match status" value="1"/>
</dbReference>
<gene>
    <name evidence="7" type="ORF">PAC_13143</name>
</gene>
<feature type="transmembrane region" description="Helical" evidence="6">
    <location>
        <begin position="241"/>
        <end position="262"/>
    </location>
</feature>
<dbReference type="GO" id="GO:0016020">
    <property type="term" value="C:membrane"/>
    <property type="evidence" value="ECO:0007669"/>
    <property type="project" value="UniProtKB-SubCell"/>
</dbReference>
<keyword evidence="4 6" id="KW-0472">Membrane</keyword>
<proteinExistence type="predicted"/>
<evidence type="ECO:0000256" key="6">
    <source>
        <dbReference type="SAM" id="Phobius"/>
    </source>
</evidence>
<sequence length="570" mass="63105">MSLVLISMTETPRKRKREIAKPASKQDEKVIMRPAPTERNKYRIGYVVVAISDWGYYTRRVKCVPTSMWYPGVQAQKRAACRKYFNQYDPGQIGLNGLMDEETCKMAAPVQTQVAQINGLYTVLGFIPPIFLTGPYGKIAKILGKKTILMLNVGSMTLAGLYFTLVCYFYNTFDIRWIYLTPFFDIIGGGQVILSSFLMTYIAECVGSKKLSHVFYRLSALQLLFAFFAMLVSSVTLRRNVWVQCGIGIIDLTLMIPVCILFPDSRITYLRPPSPRPSLIPSSPISTSGSDSNSTSSQSSSETTLLLPLDPLTLPPETQPAIFRTIFSALASHSTHSLSLFHSIIYANKFSRYTLFTYFTLTLGTGIRVIYAQWGSITFDWLFAEVNAITGFEMIVSGIILISLPYVSHNLLKPRLGSSSSVDIWICKASVLANAIGVILIGFAPTRIWFISSMTVWTMGSGLGASLRSFVTGMMDSKEGIEEIYLGIGMMETLANIIATAGWSGVFAEVLGLSYWVMRTPFLVSSVILMGVFGCVWVLGNFDKVLARVVEAEGVIGDDNDSDIDDDDLM</sequence>
<organism evidence="7 8">
    <name type="scientific">Phialocephala subalpina</name>
    <dbReference type="NCBI Taxonomy" id="576137"/>
    <lineage>
        <taxon>Eukaryota</taxon>
        <taxon>Fungi</taxon>
        <taxon>Dikarya</taxon>
        <taxon>Ascomycota</taxon>
        <taxon>Pezizomycotina</taxon>
        <taxon>Leotiomycetes</taxon>
        <taxon>Helotiales</taxon>
        <taxon>Mollisiaceae</taxon>
        <taxon>Phialocephala</taxon>
        <taxon>Phialocephala fortinii species complex</taxon>
    </lineage>
</organism>
<dbReference type="Proteomes" id="UP000184330">
    <property type="component" value="Unassembled WGS sequence"/>
</dbReference>
<feature type="region of interest" description="Disordered" evidence="5">
    <location>
        <begin position="273"/>
        <end position="303"/>
    </location>
</feature>
<evidence type="ECO:0000313" key="8">
    <source>
        <dbReference type="Proteomes" id="UP000184330"/>
    </source>
</evidence>
<reference evidence="7 8" key="1">
    <citation type="submission" date="2016-03" db="EMBL/GenBank/DDBJ databases">
        <authorList>
            <person name="Ploux O."/>
        </authorList>
    </citation>
    <scope>NUCLEOTIDE SEQUENCE [LARGE SCALE GENOMIC DNA]</scope>
    <source>
        <strain evidence="7 8">UAMH 11012</strain>
    </source>
</reference>
<evidence type="ECO:0008006" key="9">
    <source>
        <dbReference type="Google" id="ProtNLM"/>
    </source>
</evidence>
<dbReference type="SUPFAM" id="SSF103473">
    <property type="entry name" value="MFS general substrate transporter"/>
    <property type="match status" value="1"/>
</dbReference>
<feature type="transmembrane region" description="Helical" evidence="6">
    <location>
        <begin position="516"/>
        <end position="539"/>
    </location>
</feature>
<feature type="transmembrane region" description="Helical" evidence="6">
    <location>
        <begin position="214"/>
        <end position="235"/>
    </location>
</feature>
<evidence type="ECO:0000256" key="5">
    <source>
        <dbReference type="SAM" id="MobiDB-lite"/>
    </source>
</evidence>
<feature type="transmembrane region" description="Helical" evidence="6">
    <location>
        <begin position="355"/>
        <end position="374"/>
    </location>
</feature>
<evidence type="ECO:0000313" key="7">
    <source>
        <dbReference type="EMBL" id="CZR63246.1"/>
    </source>
</evidence>
<dbReference type="OrthoDB" id="10029326at2759"/>
<feature type="transmembrane region" description="Helical" evidence="6">
    <location>
        <begin position="394"/>
        <end position="412"/>
    </location>
</feature>
<keyword evidence="8" id="KW-1185">Reference proteome</keyword>
<dbReference type="InterPro" id="IPR036259">
    <property type="entry name" value="MFS_trans_sf"/>
</dbReference>
<evidence type="ECO:0000256" key="3">
    <source>
        <dbReference type="ARBA" id="ARBA00022989"/>
    </source>
</evidence>
<evidence type="ECO:0000256" key="4">
    <source>
        <dbReference type="ARBA" id="ARBA00023136"/>
    </source>
</evidence>
<feature type="compositionally biased region" description="Low complexity" evidence="5">
    <location>
        <begin position="279"/>
        <end position="303"/>
    </location>
</feature>
<accession>A0A1L7XE35</accession>
<dbReference type="EMBL" id="FJOG01000023">
    <property type="protein sequence ID" value="CZR63246.1"/>
    <property type="molecule type" value="Genomic_DNA"/>
</dbReference>
<dbReference type="PANTHER" id="PTHR23507">
    <property type="entry name" value="ZGC:174356"/>
    <property type="match status" value="1"/>
</dbReference>
<keyword evidence="2 6" id="KW-0812">Transmembrane</keyword>
<evidence type="ECO:0000256" key="2">
    <source>
        <dbReference type="ARBA" id="ARBA00022692"/>
    </source>
</evidence>
<feature type="transmembrane region" description="Helical" evidence="6">
    <location>
        <begin position="424"/>
        <end position="443"/>
    </location>
</feature>
<keyword evidence="3 6" id="KW-1133">Transmembrane helix</keyword>
<feature type="transmembrane region" description="Helical" evidence="6">
    <location>
        <begin position="148"/>
        <end position="171"/>
    </location>
</feature>
<evidence type="ECO:0000256" key="1">
    <source>
        <dbReference type="ARBA" id="ARBA00004141"/>
    </source>
</evidence>